<sequence length="87" mass="9051">MRSGTLPEVPVEEVPPEEPVEVAPPEEAFPGATEQEAETARKAADAADKGNPDPAWKGKTLTIGVFAVAPKEVSPGPCTCGAMNSRH</sequence>
<dbReference type="AlphaFoldDB" id="A0A6V8PHT0"/>
<dbReference type="EMBL" id="BLSA01000046">
    <property type="protein sequence ID" value="GFP32232.1"/>
    <property type="molecule type" value="Genomic_DNA"/>
</dbReference>
<evidence type="ECO:0000313" key="2">
    <source>
        <dbReference type="EMBL" id="GFP32232.1"/>
    </source>
</evidence>
<comment type="caution">
    <text evidence="2">The sequence shown here is derived from an EMBL/GenBank/DDBJ whole genome shotgun (WGS) entry which is preliminary data.</text>
</comment>
<feature type="region of interest" description="Disordered" evidence="1">
    <location>
        <begin position="1"/>
        <end position="57"/>
    </location>
</feature>
<protein>
    <submittedName>
        <fullName evidence="2">Uncharacterized protein</fullName>
    </submittedName>
</protein>
<evidence type="ECO:0000313" key="3">
    <source>
        <dbReference type="Proteomes" id="UP000568877"/>
    </source>
</evidence>
<evidence type="ECO:0000256" key="1">
    <source>
        <dbReference type="SAM" id="MobiDB-lite"/>
    </source>
</evidence>
<feature type="compositionally biased region" description="Basic and acidic residues" evidence="1">
    <location>
        <begin position="38"/>
        <end position="51"/>
    </location>
</feature>
<accession>A0A6V8PHT0</accession>
<organism evidence="2 3">
    <name type="scientific">Candidatus Hakubella thermalkaliphila</name>
    <dbReference type="NCBI Taxonomy" id="2754717"/>
    <lineage>
        <taxon>Bacteria</taxon>
        <taxon>Bacillati</taxon>
        <taxon>Actinomycetota</taxon>
        <taxon>Actinomycetota incertae sedis</taxon>
        <taxon>Candidatus Hakubellales</taxon>
        <taxon>Candidatus Hakubellaceae</taxon>
        <taxon>Candidatus Hakubella</taxon>
    </lineage>
</organism>
<name>A0A6V8PHT0_9ACTN</name>
<dbReference type="Proteomes" id="UP000568877">
    <property type="component" value="Unassembled WGS sequence"/>
</dbReference>
<proteinExistence type="predicted"/>
<feature type="compositionally biased region" description="Acidic residues" evidence="1">
    <location>
        <begin position="10"/>
        <end position="20"/>
    </location>
</feature>
<reference evidence="2 3" key="1">
    <citation type="journal article" date="2020" name="Front. Microbiol.">
        <title>Single-cell genomics of novel Actinobacteria with the Wood-Ljungdahl pathway discovered in a serpentinizing system.</title>
        <authorList>
            <person name="Merino N."/>
            <person name="Kawai M."/>
            <person name="Boyd E.S."/>
            <person name="Colman D.R."/>
            <person name="McGlynn S.E."/>
            <person name="Nealson K.H."/>
            <person name="Kurokawa K."/>
            <person name="Hongoh Y."/>
        </authorList>
    </citation>
    <scope>NUCLEOTIDE SEQUENCE [LARGE SCALE GENOMIC DNA]</scope>
    <source>
        <strain evidence="2 3">S42</strain>
    </source>
</reference>
<gene>
    <name evidence="2" type="ORF">HKBW3S42_00538</name>
</gene>